<name>A0AAW9S9Y5_9BACT</name>
<keyword evidence="2" id="KW-0812">Transmembrane</keyword>
<evidence type="ECO:0000256" key="2">
    <source>
        <dbReference type="SAM" id="Phobius"/>
    </source>
</evidence>
<dbReference type="Pfam" id="PF18175">
    <property type="entry name" value="HU-CCDC81_bac_2"/>
    <property type="match status" value="1"/>
</dbReference>
<dbReference type="SUPFAM" id="SSF110997">
    <property type="entry name" value="Sporulation related repeat"/>
    <property type="match status" value="1"/>
</dbReference>
<feature type="transmembrane region" description="Helical" evidence="2">
    <location>
        <begin position="158"/>
        <end position="179"/>
    </location>
</feature>
<proteinExistence type="predicted"/>
<evidence type="ECO:0000313" key="4">
    <source>
        <dbReference type="EMBL" id="MEN7549154.1"/>
    </source>
</evidence>
<dbReference type="GO" id="GO:0042834">
    <property type="term" value="F:peptidoglycan binding"/>
    <property type="evidence" value="ECO:0007669"/>
    <property type="project" value="InterPro"/>
</dbReference>
<feature type="compositionally biased region" description="Polar residues" evidence="1">
    <location>
        <begin position="242"/>
        <end position="251"/>
    </location>
</feature>
<dbReference type="InterPro" id="IPR041268">
    <property type="entry name" value="HU-CCDC81_bac_2"/>
</dbReference>
<dbReference type="InterPro" id="IPR040495">
    <property type="entry name" value="HU-CCDC81_bac_1"/>
</dbReference>
<comment type="caution">
    <text evidence="4">The sequence shown here is derived from an EMBL/GenBank/DDBJ whole genome shotgun (WGS) entry which is preliminary data.</text>
</comment>
<protein>
    <submittedName>
        <fullName evidence="4">SPOR domain-containing protein</fullName>
    </submittedName>
</protein>
<dbReference type="EMBL" id="JBDKWZ010000007">
    <property type="protein sequence ID" value="MEN7549154.1"/>
    <property type="molecule type" value="Genomic_DNA"/>
</dbReference>
<dbReference type="InterPro" id="IPR036680">
    <property type="entry name" value="SPOR-like_sf"/>
</dbReference>
<dbReference type="Pfam" id="PF05036">
    <property type="entry name" value="SPOR"/>
    <property type="match status" value="1"/>
</dbReference>
<feature type="compositionally biased region" description="Low complexity" evidence="1">
    <location>
        <begin position="252"/>
        <end position="263"/>
    </location>
</feature>
<keyword evidence="5" id="KW-1185">Reference proteome</keyword>
<organism evidence="4 5">
    <name type="scientific">Rapidithrix thailandica</name>
    <dbReference type="NCBI Taxonomy" id="413964"/>
    <lineage>
        <taxon>Bacteria</taxon>
        <taxon>Pseudomonadati</taxon>
        <taxon>Bacteroidota</taxon>
        <taxon>Cytophagia</taxon>
        <taxon>Cytophagales</taxon>
        <taxon>Flammeovirgaceae</taxon>
        <taxon>Rapidithrix</taxon>
    </lineage>
</organism>
<feature type="region of interest" description="Disordered" evidence="1">
    <location>
        <begin position="201"/>
        <end position="263"/>
    </location>
</feature>
<dbReference type="PROSITE" id="PS51724">
    <property type="entry name" value="SPOR"/>
    <property type="match status" value="1"/>
</dbReference>
<evidence type="ECO:0000256" key="1">
    <source>
        <dbReference type="SAM" id="MobiDB-lite"/>
    </source>
</evidence>
<keyword evidence="2" id="KW-1133">Transmembrane helix</keyword>
<gene>
    <name evidence="4" type="ORF">AAG747_14620</name>
</gene>
<dbReference type="AlphaFoldDB" id="A0AAW9S9Y5"/>
<dbReference type="Gene3D" id="3.30.70.1070">
    <property type="entry name" value="Sporulation related repeat"/>
    <property type="match status" value="1"/>
</dbReference>
<keyword evidence="2" id="KW-0472">Membrane</keyword>
<dbReference type="InterPro" id="IPR007730">
    <property type="entry name" value="SPOR-like_dom"/>
</dbReference>
<dbReference type="Proteomes" id="UP001403385">
    <property type="component" value="Unassembled WGS sequence"/>
</dbReference>
<accession>A0AAW9S9Y5</accession>
<dbReference type="RefSeq" id="WP_346821923.1">
    <property type="nucleotide sequence ID" value="NZ_JBDKWZ010000007.1"/>
</dbReference>
<reference evidence="4 5" key="1">
    <citation type="submission" date="2024-04" db="EMBL/GenBank/DDBJ databases">
        <title>Novel genus in family Flammeovirgaceae.</title>
        <authorList>
            <person name="Nguyen T.H."/>
            <person name="Vuong T.Q."/>
            <person name="Le H."/>
            <person name="Kim S.-G."/>
        </authorList>
    </citation>
    <scope>NUCLEOTIDE SEQUENCE [LARGE SCALE GENOMIC DNA]</scope>
    <source>
        <strain evidence="4 5">JCM 23209</strain>
    </source>
</reference>
<evidence type="ECO:0000259" key="3">
    <source>
        <dbReference type="PROSITE" id="PS51724"/>
    </source>
</evidence>
<sequence length="340" mass="36882">MIEEYFKRALAQYEKVLIPGLGTFTSYPTGAKFDEEDKIISPPDVAIDFSPDTLALGAKSLTDFIAESSEDADYTNIESHIADFVFQVKEALDAEGYYEVEGLGLLKKTVEGDIRFDKDEDVNLNVESYGLPKLTAEPVYETQITANTSQVKKAPSDLVLLLILIPLLVITVFAIYFIINPSAYDKLVDVFTKEEAIELASNSTKGEADNNPGKTTPVGQKESESKPVSPTSEKEKGVSPAGQDTKNPQKNTKPSTPSPSGSIITSKTGRYYVIIGSYSTVKNAQVAVKGANEKGYSNAKILQSGTSYRVSIDDRAGKGDGSKAAQDAKKDYSGAWLLHY</sequence>
<feature type="domain" description="SPOR" evidence="3">
    <location>
        <begin position="265"/>
        <end position="340"/>
    </location>
</feature>
<dbReference type="Pfam" id="PF18174">
    <property type="entry name" value="HU-CCDC81_bac_1"/>
    <property type="match status" value="1"/>
</dbReference>
<evidence type="ECO:0000313" key="5">
    <source>
        <dbReference type="Proteomes" id="UP001403385"/>
    </source>
</evidence>